<sequence>MALLGCRTWGAKLAIACGFLGLSVKTSRNSNWGFQVSASWSRDQTSS</sequence>
<reference evidence="2" key="1">
    <citation type="journal article" date="2013" name="PLoS ONE">
        <title>Direct detection of alternative open reading frames translation products in human significantly expands the proteome.</title>
        <authorList>
            <person name="Vanderperre B."/>
            <person name="Lucier J.-F."/>
            <person name="Motard J."/>
            <person name="Tremblay G."/>
            <person name="Vanderperre S."/>
            <person name="Wisztorski M."/>
            <person name="Salzet M."/>
            <person name="Boisvert F.-M."/>
            <person name="Roucou X."/>
        </authorList>
    </citation>
    <scope>NUCLEOTIDE SEQUENCE</scope>
</reference>
<evidence type="ECO:0000313" key="2">
    <source>
        <dbReference type="EMBL" id="CCQ43089.1"/>
    </source>
</evidence>
<feature type="signal peptide" evidence="1">
    <location>
        <begin position="1"/>
        <end position="16"/>
    </location>
</feature>
<keyword evidence="1" id="KW-0732">Signal</keyword>
<proteinExistence type="predicted"/>
<gene>
    <name evidence="2" type="primary">SLC35E2B</name>
</gene>
<organism evidence="2">
    <name type="scientific">Homo sapiens</name>
    <name type="common">Human</name>
    <dbReference type="NCBI Taxonomy" id="9606"/>
    <lineage>
        <taxon>Eukaryota</taxon>
        <taxon>Metazoa</taxon>
        <taxon>Chordata</taxon>
        <taxon>Craniata</taxon>
        <taxon>Vertebrata</taxon>
        <taxon>Euteleostomi</taxon>
        <taxon>Mammalia</taxon>
        <taxon>Eutheria</taxon>
        <taxon>Euarchontoglires</taxon>
        <taxon>Primates</taxon>
        <taxon>Haplorrhini</taxon>
        <taxon>Catarrhini</taxon>
        <taxon>Hominidae</taxon>
        <taxon>Homo</taxon>
    </lineage>
</organism>
<dbReference type="AlphaFoldDB" id="L8E7I2"/>
<name>L8E7I2_HUMAN</name>
<accession>L8E7I2</accession>
<dbReference type="OrthoDB" id="5547497at2759"/>
<evidence type="ECO:0000256" key="1">
    <source>
        <dbReference type="SAM" id="SignalP"/>
    </source>
</evidence>
<protein>
    <submittedName>
        <fullName evidence="2">Alternative protein SLC35E2B</fullName>
    </submittedName>
</protein>
<feature type="chain" id="PRO_5003987806" evidence="1">
    <location>
        <begin position="17"/>
        <end position="47"/>
    </location>
</feature>
<dbReference type="EMBL" id="HF583592">
    <property type="protein sequence ID" value="CCQ43089.1"/>
    <property type="molecule type" value="Genomic_DNA"/>
</dbReference>
<dbReference type="ChiTaRS" id="SLC35E2B">
    <property type="organism name" value="human"/>
</dbReference>